<evidence type="ECO:0000313" key="2">
    <source>
        <dbReference type="EMBL" id="QHT13061.1"/>
    </source>
</evidence>
<feature type="coiled-coil region" evidence="1">
    <location>
        <begin position="37"/>
        <end position="71"/>
    </location>
</feature>
<keyword evidence="1" id="KW-0175">Coiled coil</keyword>
<reference evidence="2" key="1">
    <citation type="journal article" date="2020" name="Nature">
        <title>Giant virus diversity and host interactions through global metagenomics.</title>
        <authorList>
            <person name="Schulz F."/>
            <person name="Roux S."/>
            <person name="Paez-Espino D."/>
            <person name="Jungbluth S."/>
            <person name="Walsh D.A."/>
            <person name="Denef V.J."/>
            <person name="McMahon K.D."/>
            <person name="Konstantinidis K.T."/>
            <person name="Eloe-Fadrosh E.A."/>
            <person name="Kyrpides N.C."/>
            <person name="Woyke T."/>
        </authorList>
    </citation>
    <scope>NUCLEOTIDE SEQUENCE</scope>
    <source>
        <strain evidence="2">GVMAG-M-3300023174-130</strain>
    </source>
</reference>
<dbReference type="AlphaFoldDB" id="A0A6C0D9B4"/>
<organism evidence="2">
    <name type="scientific">viral metagenome</name>
    <dbReference type="NCBI Taxonomy" id="1070528"/>
    <lineage>
        <taxon>unclassified sequences</taxon>
        <taxon>metagenomes</taxon>
        <taxon>organismal metagenomes</taxon>
    </lineage>
</organism>
<evidence type="ECO:0000256" key="1">
    <source>
        <dbReference type="SAM" id="Coils"/>
    </source>
</evidence>
<protein>
    <submittedName>
        <fullName evidence="2">Uncharacterized protein</fullName>
    </submittedName>
</protein>
<name>A0A6C0D9B4_9ZZZZ</name>
<sequence length="73" mass="8793">MIYKCDCCKYSTDDKSNFNKHNVSRKHKLLQKSEPAEIDLIEMIKLLNERLEKQEKQINEQKKQIDHIISEIF</sequence>
<accession>A0A6C0D9B4</accession>
<dbReference type="EMBL" id="MN739558">
    <property type="protein sequence ID" value="QHT13061.1"/>
    <property type="molecule type" value="Genomic_DNA"/>
</dbReference>
<proteinExistence type="predicted"/>